<evidence type="ECO:0000313" key="2">
    <source>
        <dbReference type="EMBL" id="PTN09596.1"/>
    </source>
</evidence>
<comment type="caution">
    <text evidence="2">The sequence shown here is derived from an EMBL/GenBank/DDBJ whole genome shotgun (WGS) entry which is preliminary data.</text>
</comment>
<feature type="transmembrane region" description="Helical" evidence="1">
    <location>
        <begin position="15"/>
        <end position="40"/>
    </location>
</feature>
<feature type="transmembrane region" description="Helical" evidence="1">
    <location>
        <begin position="77"/>
        <end position="101"/>
    </location>
</feature>
<reference evidence="2 3" key="1">
    <citation type="submission" date="2018-04" db="EMBL/GenBank/DDBJ databases">
        <title>Genomic Encyclopedia of Archaeal and Bacterial Type Strains, Phase II (KMG-II): from individual species to whole genera.</title>
        <authorList>
            <person name="Goeker M."/>
        </authorList>
    </citation>
    <scope>NUCLEOTIDE SEQUENCE [LARGE SCALE GENOMIC DNA]</scope>
    <source>
        <strain evidence="2 3">DSM 28823</strain>
    </source>
</reference>
<dbReference type="Proteomes" id="UP000243525">
    <property type="component" value="Unassembled WGS sequence"/>
</dbReference>
<accession>A0A2T5C485</accession>
<dbReference type="EMBL" id="QAAD01000004">
    <property type="protein sequence ID" value="PTN09596.1"/>
    <property type="molecule type" value="Genomic_DNA"/>
</dbReference>
<keyword evidence="3" id="KW-1185">Reference proteome</keyword>
<evidence type="ECO:0000256" key="1">
    <source>
        <dbReference type="SAM" id="Phobius"/>
    </source>
</evidence>
<keyword evidence="1" id="KW-1133">Transmembrane helix</keyword>
<feature type="transmembrane region" description="Helical" evidence="1">
    <location>
        <begin position="46"/>
        <end position="65"/>
    </location>
</feature>
<sequence>MEDYYQQKGNKVKDFILGFILNFAIAMAAGFGLGILLFGAGLIDSLMLTILVLTVSIVLLTIVEVKVIKSFLKERRYIGIGLIVGIVFPLLVVGTCSPIIFM</sequence>
<organism evidence="2 3">
    <name type="scientific">Mangrovibacterium marinum</name>
    <dbReference type="NCBI Taxonomy" id="1639118"/>
    <lineage>
        <taxon>Bacteria</taxon>
        <taxon>Pseudomonadati</taxon>
        <taxon>Bacteroidota</taxon>
        <taxon>Bacteroidia</taxon>
        <taxon>Marinilabiliales</taxon>
        <taxon>Prolixibacteraceae</taxon>
        <taxon>Mangrovibacterium</taxon>
    </lineage>
</organism>
<name>A0A2T5C485_9BACT</name>
<protein>
    <submittedName>
        <fullName evidence="2">Uncharacterized protein</fullName>
    </submittedName>
</protein>
<dbReference type="OrthoDB" id="9916763at2"/>
<dbReference type="RefSeq" id="WP_107821492.1">
    <property type="nucleotide sequence ID" value="NZ_OY782574.1"/>
</dbReference>
<evidence type="ECO:0000313" key="3">
    <source>
        <dbReference type="Proteomes" id="UP000243525"/>
    </source>
</evidence>
<gene>
    <name evidence="2" type="ORF">C8N47_104141</name>
</gene>
<proteinExistence type="predicted"/>
<dbReference type="AlphaFoldDB" id="A0A2T5C485"/>
<keyword evidence="1" id="KW-0472">Membrane</keyword>
<keyword evidence="1" id="KW-0812">Transmembrane</keyword>